<proteinExistence type="predicted"/>
<comment type="caution">
    <text evidence="2">The sequence shown here is derived from an EMBL/GenBank/DDBJ whole genome shotgun (WGS) entry which is preliminary data.</text>
</comment>
<reference evidence="2 3" key="1">
    <citation type="journal article" date="2014" name="Int. J. Syst. Evol. Microbiol.">
        <title>Complete genome sequence of Corynebacterium casei LMG S-19264T (=DSM 44701T), isolated from a smear-ripened cheese.</title>
        <authorList>
            <consortium name="US DOE Joint Genome Institute (JGI-PGF)"/>
            <person name="Walter F."/>
            <person name="Albersmeier A."/>
            <person name="Kalinowski J."/>
            <person name="Ruckert C."/>
        </authorList>
    </citation>
    <scope>NUCLEOTIDE SEQUENCE [LARGE SCALE GENOMIC DNA]</scope>
    <source>
        <strain evidence="2 3">NBRC 112289</strain>
    </source>
</reference>
<dbReference type="AlphaFoldDB" id="A0AA37UNG8"/>
<dbReference type="Pfam" id="PF14155">
    <property type="entry name" value="DUF4307"/>
    <property type="match status" value="1"/>
</dbReference>
<dbReference type="RefSeq" id="WP_284233566.1">
    <property type="nucleotide sequence ID" value="NZ_BSUL01000001.1"/>
</dbReference>
<organism evidence="2 3">
    <name type="scientific">Arenivirga flava</name>
    <dbReference type="NCBI Taxonomy" id="1930060"/>
    <lineage>
        <taxon>Bacteria</taxon>
        <taxon>Bacillati</taxon>
        <taxon>Actinomycetota</taxon>
        <taxon>Actinomycetes</taxon>
        <taxon>Micrococcales</taxon>
        <taxon>Microbacteriaceae</taxon>
        <taxon>Arenivirga</taxon>
    </lineage>
</organism>
<protein>
    <recommendedName>
        <fullName evidence="4">DUF4307 domain-containing protein</fullName>
    </recommendedName>
</protein>
<dbReference type="Proteomes" id="UP001157160">
    <property type="component" value="Unassembled WGS sequence"/>
</dbReference>
<keyword evidence="1" id="KW-0472">Membrane</keyword>
<evidence type="ECO:0008006" key="4">
    <source>
        <dbReference type="Google" id="ProtNLM"/>
    </source>
</evidence>
<evidence type="ECO:0000313" key="3">
    <source>
        <dbReference type="Proteomes" id="UP001157160"/>
    </source>
</evidence>
<name>A0AA37UNG8_9MICO</name>
<keyword evidence="3" id="KW-1185">Reference proteome</keyword>
<sequence>MTEPSPTLESRYGRTARDRRTNRLIGFGAGGAIILAALVWVVWVAFDGTSPTMEVRDIAHVSTDRESSITFELSVAPGTDTSCAVQALDERHGIVGWKVVDVPASDRYTRVLQESLRTTAPANTALIYRCWLP</sequence>
<evidence type="ECO:0000256" key="1">
    <source>
        <dbReference type="SAM" id="Phobius"/>
    </source>
</evidence>
<gene>
    <name evidence="2" type="ORF">GCM10025874_26950</name>
</gene>
<feature type="transmembrane region" description="Helical" evidence="1">
    <location>
        <begin position="24"/>
        <end position="46"/>
    </location>
</feature>
<dbReference type="InterPro" id="IPR025443">
    <property type="entry name" value="DUF4307"/>
</dbReference>
<accession>A0AA37UNG8</accession>
<dbReference type="EMBL" id="BSUL01000001">
    <property type="protein sequence ID" value="GMA29442.1"/>
    <property type="molecule type" value="Genomic_DNA"/>
</dbReference>
<keyword evidence="1" id="KW-0812">Transmembrane</keyword>
<evidence type="ECO:0000313" key="2">
    <source>
        <dbReference type="EMBL" id="GMA29442.1"/>
    </source>
</evidence>
<keyword evidence="1" id="KW-1133">Transmembrane helix</keyword>